<dbReference type="Proteomes" id="UP000829447">
    <property type="component" value="Linkage Group LG14"/>
</dbReference>
<protein>
    <submittedName>
        <fullName evidence="1">Uncharacterized protein</fullName>
    </submittedName>
</protein>
<evidence type="ECO:0000313" key="1">
    <source>
        <dbReference type="EMBL" id="MCI4385809.1"/>
    </source>
</evidence>
<dbReference type="EMBL" id="CM040467">
    <property type="protein sequence ID" value="MCI4385809.1"/>
    <property type="molecule type" value="Genomic_DNA"/>
</dbReference>
<sequence length="179" mass="20828">MWRDVVRVASQSWNMGLRRAEQHQFYMELTPLLFYLGAMVLRQAKCNSACSSETVALVQMFLENISKLELYDSKLYTPTLSNYGRLQGVVFSLQQNCSRSTLKCFQKEMTVLVRETEQTSPLPRRLEGLTRQLSDKMHPCPQCEVYKEEKAEQFLKTLHKILQIMCSINNTMTKSESNR</sequence>
<gene>
    <name evidence="1" type="ORF">PGIGA_G00055010</name>
</gene>
<reference evidence="1 2" key="1">
    <citation type="journal article" date="2022" name="bioRxiv">
        <title>An ancient truncated duplication of the anti-Mullerian hormone receptor type 2 gene is a potential conserved master sex determinant in the Pangasiidae catfish family.</title>
        <authorList>
            <person name="Wen M."/>
            <person name="Pan Q."/>
            <person name="Jouanno E."/>
            <person name="Montfort J."/>
            <person name="Zahm M."/>
            <person name="Cabau C."/>
            <person name="Klopp C."/>
            <person name="Iampietro C."/>
            <person name="Roques C."/>
            <person name="Bouchez O."/>
            <person name="Castinel A."/>
            <person name="Donnadieu C."/>
            <person name="Parrinello H."/>
            <person name="Poncet C."/>
            <person name="Belmonte E."/>
            <person name="Gautier V."/>
            <person name="Avarre J.-C."/>
            <person name="Dugue R."/>
            <person name="Gustiano R."/>
            <person name="Ha T.T.T."/>
            <person name="Campet M."/>
            <person name="Sriphairoj K."/>
            <person name="Ribolli J."/>
            <person name="de Almeida F.L."/>
            <person name="Desvignes T."/>
            <person name="Postlethwait J.H."/>
            <person name="Bucao C.F."/>
            <person name="Robinson-Rechavi M."/>
            <person name="Bobe J."/>
            <person name="Herpin A."/>
            <person name="Guiguen Y."/>
        </authorList>
    </citation>
    <scope>NUCLEOTIDE SEQUENCE [LARGE SCALE GENOMIC DNA]</scope>
    <source>
        <strain evidence="1">YG-Dec2019</strain>
    </source>
</reference>
<proteinExistence type="predicted"/>
<evidence type="ECO:0000313" key="2">
    <source>
        <dbReference type="Proteomes" id="UP000829447"/>
    </source>
</evidence>
<organism evidence="1 2">
    <name type="scientific">Pangasianodon gigas</name>
    <name type="common">Mekong giant catfish</name>
    <name type="synonym">Pangasius gigas</name>
    <dbReference type="NCBI Taxonomy" id="30993"/>
    <lineage>
        <taxon>Eukaryota</taxon>
        <taxon>Metazoa</taxon>
        <taxon>Chordata</taxon>
        <taxon>Craniata</taxon>
        <taxon>Vertebrata</taxon>
        <taxon>Euteleostomi</taxon>
        <taxon>Actinopterygii</taxon>
        <taxon>Neopterygii</taxon>
        <taxon>Teleostei</taxon>
        <taxon>Ostariophysi</taxon>
        <taxon>Siluriformes</taxon>
        <taxon>Pangasiidae</taxon>
        <taxon>Pangasianodon</taxon>
    </lineage>
</organism>
<keyword evidence="2" id="KW-1185">Reference proteome</keyword>
<accession>A0ACC5X3A4</accession>
<comment type="caution">
    <text evidence="1">The sequence shown here is derived from an EMBL/GenBank/DDBJ whole genome shotgun (WGS) entry which is preliminary data.</text>
</comment>
<name>A0ACC5X3A4_PANGG</name>